<evidence type="ECO:0000256" key="3">
    <source>
        <dbReference type="ARBA" id="ARBA00022741"/>
    </source>
</evidence>
<keyword evidence="4" id="KW-0418">Kinase</keyword>
<dbReference type="InterPro" id="IPR000719">
    <property type="entry name" value="Prot_kinase_dom"/>
</dbReference>
<name>A0A6P6W4B8_COFAR</name>
<feature type="region of interest" description="Disordered" evidence="8">
    <location>
        <begin position="16"/>
        <end position="42"/>
    </location>
</feature>
<dbReference type="Gene3D" id="3.30.200.20">
    <property type="entry name" value="Phosphorylase Kinase, domain 1"/>
    <property type="match status" value="1"/>
</dbReference>
<dbReference type="InterPro" id="IPR017441">
    <property type="entry name" value="Protein_kinase_ATP_BS"/>
</dbReference>
<feature type="domain" description="Protein kinase" evidence="9">
    <location>
        <begin position="137"/>
        <end position="413"/>
    </location>
</feature>
<sequence>MKTPSPLIIRRCQIRKESPSPCSRTSAISNQTSATSQKSRSSSSFIRAASKRVAGVLAALLFWKREVNSTADQTKANKIKRAVTGLSDSIDDSTGSTSKSSSRTKYSYSRESSNDNIIQIGSLQTSFNEISKATGNFSSANIIGEGAFGTVYKGKLWDGFMVAIKRAKVEFFDQRLSAEFKNEILTLSKIEHLNLVRFLGYLEHGIERIIIVEYVSNGTLREHLDGTRGDGLETAERLDIATDVAHAITYLHTYTEPPIIHRDIKASNILLTEKYRAKVADFGFARLAAEDPTATHISTQVKGTAGYLDPEYLKTYQLTEKSDVYSFGVLLVEMITGRHPIDSNKSTDERVTVRWALRKLKDGEVAVVMDPRLRRNPASNQAVEKVLKLARQCLDPSRRARPSMKRCAEVLWQIRKEFKDSSIVHTAAAAAATHHSANVVEGGIRRDWQDLYGIPDTDYYRFYSSTEKKSRTTHDCLEI</sequence>
<feature type="binding site" evidence="6">
    <location>
        <position position="165"/>
    </location>
    <ligand>
        <name>ATP</name>
        <dbReference type="ChEBI" id="CHEBI:30616"/>
    </ligand>
</feature>
<dbReference type="RefSeq" id="XP_027110229.2">
    <property type="nucleotide sequence ID" value="XM_027254428.2"/>
</dbReference>
<keyword evidence="10" id="KW-1185">Reference proteome</keyword>
<dbReference type="InterPro" id="IPR008271">
    <property type="entry name" value="Ser/Thr_kinase_AS"/>
</dbReference>
<dbReference type="GO" id="GO:0005524">
    <property type="term" value="F:ATP binding"/>
    <property type="evidence" value="ECO:0007669"/>
    <property type="project" value="UniProtKB-UniRule"/>
</dbReference>
<dbReference type="PANTHER" id="PTHR47989">
    <property type="entry name" value="OS01G0750732 PROTEIN"/>
    <property type="match status" value="1"/>
</dbReference>
<dbReference type="SUPFAM" id="SSF56112">
    <property type="entry name" value="Protein kinase-like (PK-like)"/>
    <property type="match status" value="1"/>
</dbReference>
<evidence type="ECO:0000256" key="8">
    <source>
        <dbReference type="SAM" id="MobiDB-lite"/>
    </source>
</evidence>
<feature type="compositionally biased region" description="Low complexity" evidence="8">
    <location>
        <begin position="92"/>
        <end position="108"/>
    </location>
</feature>
<reference evidence="11" key="2">
    <citation type="submission" date="2025-08" db="UniProtKB">
        <authorList>
            <consortium name="RefSeq"/>
        </authorList>
    </citation>
    <scope>IDENTIFICATION</scope>
    <source>
        <tissue evidence="11">Leaves</tissue>
    </source>
</reference>
<evidence type="ECO:0000256" key="5">
    <source>
        <dbReference type="ARBA" id="ARBA00022840"/>
    </source>
</evidence>
<dbReference type="PROSITE" id="PS50011">
    <property type="entry name" value="PROTEIN_KINASE_DOM"/>
    <property type="match status" value="1"/>
</dbReference>
<feature type="region of interest" description="Disordered" evidence="8">
    <location>
        <begin position="88"/>
        <end position="108"/>
    </location>
</feature>
<dbReference type="GeneID" id="113730017"/>
<dbReference type="OrthoDB" id="4062651at2759"/>
<dbReference type="PROSITE" id="PS00108">
    <property type="entry name" value="PROTEIN_KINASE_ST"/>
    <property type="match status" value="1"/>
</dbReference>
<feature type="compositionally biased region" description="Low complexity" evidence="8">
    <location>
        <begin position="31"/>
        <end position="42"/>
    </location>
</feature>
<reference evidence="10" key="1">
    <citation type="journal article" date="2025" name="Foods">
        <title>Unveiling the Microbial Signatures of Arabica Coffee Cherries: Insights into Ripeness Specific Diversity, Functional Traits, and Implications for Quality and Safety.</title>
        <authorList>
            <consortium name="RefSeq"/>
            <person name="Tenea G.N."/>
            <person name="Cifuentes V."/>
            <person name="Reyes P."/>
            <person name="Cevallos-Vallejos M."/>
        </authorList>
    </citation>
    <scope>NUCLEOTIDE SEQUENCE [LARGE SCALE GENOMIC DNA]</scope>
</reference>
<dbReference type="SMART" id="SM00220">
    <property type="entry name" value="S_TKc"/>
    <property type="match status" value="1"/>
</dbReference>
<dbReference type="GO" id="GO:0004674">
    <property type="term" value="F:protein serine/threonine kinase activity"/>
    <property type="evidence" value="ECO:0007669"/>
    <property type="project" value="UniProtKB-KW"/>
</dbReference>
<organism evidence="10 11">
    <name type="scientific">Coffea arabica</name>
    <name type="common">Arabian coffee</name>
    <dbReference type="NCBI Taxonomy" id="13443"/>
    <lineage>
        <taxon>Eukaryota</taxon>
        <taxon>Viridiplantae</taxon>
        <taxon>Streptophyta</taxon>
        <taxon>Embryophyta</taxon>
        <taxon>Tracheophyta</taxon>
        <taxon>Spermatophyta</taxon>
        <taxon>Magnoliopsida</taxon>
        <taxon>eudicotyledons</taxon>
        <taxon>Gunneridae</taxon>
        <taxon>Pentapetalae</taxon>
        <taxon>asterids</taxon>
        <taxon>lamiids</taxon>
        <taxon>Gentianales</taxon>
        <taxon>Rubiaceae</taxon>
        <taxon>Ixoroideae</taxon>
        <taxon>Gardenieae complex</taxon>
        <taxon>Bertiereae - Coffeeae clade</taxon>
        <taxon>Coffeeae</taxon>
        <taxon>Coffea</taxon>
    </lineage>
</organism>
<proteinExistence type="inferred from homology"/>
<dbReference type="Gene3D" id="1.10.510.10">
    <property type="entry name" value="Transferase(Phosphotransferase) domain 1"/>
    <property type="match status" value="1"/>
</dbReference>
<keyword evidence="5 6" id="KW-0067">ATP-binding</keyword>
<dbReference type="PROSITE" id="PS00107">
    <property type="entry name" value="PROTEIN_KINASE_ATP"/>
    <property type="match status" value="1"/>
</dbReference>
<evidence type="ECO:0000256" key="7">
    <source>
        <dbReference type="RuleBase" id="RU000304"/>
    </source>
</evidence>
<evidence type="ECO:0000259" key="9">
    <source>
        <dbReference type="PROSITE" id="PS50011"/>
    </source>
</evidence>
<keyword evidence="2" id="KW-0808">Transferase</keyword>
<dbReference type="AlphaFoldDB" id="A0A6P6W4B8"/>
<evidence type="ECO:0000256" key="6">
    <source>
        <dbReference type="PROSITE-ProRule" id="PRU10141"/>
    </source>
</evidence>
<gene>
    <name evidence="11" type="primary">LOC113730017</name>
</gene>
<protein>
    <submittedName>
        <fullName evidence="11">Calmodulin-binding receptor-like cytoplasmic kinase 2</fullName>
    </submittedName>
</protein>
<dbReference type="Pfam" id="PF00069">
    <property type="entry name" value="Pkinase"/>
    <property type="match status" value="1"/>
</dbReference>
<dbReference type="Proteomes" id="UP001652660">
    <property type="component" value="Chromosome 1c"/>
</dbReference>
<evidence type="ECO:0000256" key="4">
    <source>
        <dbReference type="ARBA" id="ARBA00022777"/>
    </source>
</evidence>
<evidence type="ECO:0000313" key="10">
    <source>
        <dbReference type="Proteomes" id="UP001652660"/>
    </source>
</evidence>
<accession>A0A6P6W4B8</accession>
<dbReference type="PANTHER" id="PTHR47989:SF71">
    <property type="entry name" value="PROTEIN KINASE DOMAIN-CONTAINING PROTEIN"/>
    <property type="match status" value="1"/>
</dbReference>
<evidence type="ECO:0000256" key="2">
    <source>
        <dbReference type="ARBA" id="ARBA00022679"/>
    </source>
</evidence>
<keyword evidence="1 7" id="KW-0723">Serine/threonine-protein kinase</keyword>
<feature type="compositionally biased region" description="Polar residues" evidence="8">
    <location>
        <begin position="20"/>
        <end position="30"/>
    </location>
</feature>
<comment type="similarity">
    <text evidence="7">Belongs to the protein kinase superfamily.</text>
</comment>
<evidence type="ECO:0000313" key="11">
    <source>
        <dbReference type="RefSeq" id="XP_027110229.2"/>
    </source>
</evidence>
<keyword evidence="3 6" id="KW-0547">Nucleotide-binding</keyword>
<dbReference type="InterPro" id="IPR011009">
    <property type="entry name" value="Kinase-like_dom_sf"/>
</dbReference>
<evidence type="ECO:0000256" key="1">
    <source>
        <dbReference type="ARBA" id="ARBA00022527"/>
    </source>
</evidence>